<reference evidence="1" key="1">
    <citation type="submission" date="2020-08" db="EMBL/GenBank/DDBJ databases">
        <title>Multicomponent nature underlies the extraordinary mechanical properties of spider dragline silk.</title>
        <authorList>
            <person name="Kono N."/>
            <person name="Nakamura H."/>
            <person name="Mori M."/>
            <person name="Yoshida Y."/>
            <person name="Ohtoshi R."/>
            <person name="Malay A.D."/>
            <person name="Moran D.A.P."/>
            <person name="Tomita M."/>
            <person name="Numata K."/>
            <person name="Arakawa K."/>
        </authorList>
    </citation>
    <scope>NUCLEOTIDE SEQUENCE</scope>
</reference>
<dbReference type="InterPro" id="IPR021109">
    <property type="entry name" value="Peptidase_aspartic_dom_sf"/>
</dbReference>
<dbReference type="Gene3D" id="2.40.70.10">
    <property type="entry name" value="Acid Proteases"/>
    <property type="match status" value="1"/>
</dbReference>
<sequence length="194" mass="22036">MKEKICCFACLKPNHRAKNCKSKVQCVFCGRKHYIVCCPEFKQKLDAIAECKQESCESSTLSSTCISGRIFLQTLVVAFQHEGKKFHLRALIDTGSEYSYVLKSTAETLGLRSEAHRKLTHVMFGGRTSDMNHKCYQINVEYLHTGYSSQIPVLDQPIICRSIPSLQKGPWTLELAERGIHITDIDCATRRLNF</sequence>
<dbReference type="EMBL" id="BMAU01021353">
    <property type="protein sequence ID" value="GFY19652.1"/>
    <property type="molecule type" value="Genomic_DNA"/>
</dbReference>
<accession>A0A8X6STD4</accession>
<dbReference type="Proteomes" id="UP000887159">
    <property type="component" value="Unassembled WGS sequence"/>
</dbReference>
<keyword evidence="2" id="KW-1185">Reference proteome</keyword>
<proteinExistence type="predicted"/>
<dbReference type="CDD" id="cd00303">
    <property type="entry name" value="retropepsin_like"/>
    <property type="match status" value="1"/>
</dbReference>
<comment type="caution">
    <text evidence="1">The sequence shown here is derived from an EMBL/GenBank/DDBJ whole genome shotgun (WGS) entry which is preliminary data.</text>
</comment>
<evidence type="ECO:0000313" key="1">
    <source>
        <dbReference type="EMBL" id="GFY19652.1"/>
    </source>
</evidence>
<gene>
    <name evidence="1" type="primary">AVEN_211941_1</name>
    <name evidence="1" type="ORF">TNCV_4648241</name>
</gene>
<dbReference type="AlphaFoldDB" id="A0A8X6STD4"/>
<protein>
    <submittedName>
        <fullName evidence="1">DUF1758 domain-containing protein</fullName>
    </submittedName>
</protein>
<name>A0A8X6STD4_TRICX</name>
<organism evidence="1 2">
    <name type="scientific">Trichonephila clavipes</name>
    <name type="common">Golden silk orbweaver</name>
    <name type="synonym">Nephila clavipes</name>
    <dbReference type="NCBI Taxonomy" id="2585209"/>
    <lineage>
        <taxon>Eukaryota</taxon>
        <taxon>Metazoa</taxon>
        <taxon>Ecdysozoa</taxon>
        <taxon>Arthropoda</taxon>
        <taxon>Chelicerata</taxon>
        <taxon>Arachnida</taxon>
        <taxon>Araneae</taxon>
        <taxon>Araneomorphae</taxon>
        <taxon>Entelegynae</taxon>
        <taxon>Araneoidea</taxon>
        <taxon>Nephilidae</taxon>
        <taxon>Trichonephila</taxon>
    </lineage>
</organism>
<evidence type="ECO:0000313" key="2">
    <source>
        <dbReference type="Proteomes" id="UP000887159"/>
    </source>
</evidence>